<comment type="caution">
    <text evidence="4">The sequence shown here is derived from an EMBL/GenBank/DDBJ whole genome shotgun (WGS) entry which is preliminary data.</text>
</comment>
<dbReference type="Proteomes" id="UP001501598">
    <property type="component" value="Unassembled WGS sequence"/>
</dbReference>
<dbReference type="PANTHER" id="PTHR11365:SF23">
    <property type="entry name" value="HYPOTHETICAL 5-OXOPROLINASE (EUROFUNG)-RELATED"/>
    <property type="match status" value="1"/>
</dbReference>
<dbReference type="Pfam" id="PF05378">
    <property type="entry name" value="Hydant_A_N"/>
    <property type="match status" value="1"/>
</dbReference>
<reference evidence="5" key="1">
    <citation type="journal article" date="2019" name="Int. J. Syst. Evol. Microbiol.">
        <title>The Global Catalogue of Microorganisms (GCM) 10K type strain sequencing project: providing services to taxonomists for standard genome sequencing and annotation.</title>
        <authorList>
            <consortium name="The Broad Institute Genomics Platform"/>
            <consortium name="The Broad Institute Genome Sequencing Center for Infectious Disease"/>
            <person name="Wu L."/>
            <person name="Ma J."/>
        </authorList>
    </citation>
    <scope>NUCLEOTIDE SEQUENCE [LARGE SCALE GENOMIC DNA]</scope>
    <source>
        <strain evidence="5">JCM 17906</strain>
    </source>
</reference>
<dbReference type="Pfam" id="PF01968">
    <property type="entry name" value="Hydantoinase_A"/>
    <property type="match status" value="1"/>
</dbReference>
<dbReference type="InterPro" id="IPR002821">
    <property type="entry name" value="Hydantoinase_A"/>
</dbReference>
<evidence type="ECO:0000313" key="4">
    <source>
        <dbReference type="EMBL" id="GAA4551300.1"/>
    </source>
</evidence>
<dbReference type="InterPro" id="IPR049517">
    <property type="entry name" value="ACX-like_C"/>
</dbReference>
<feature type="domain" description="Acetophenone carboxylase-like C-terminal" evidence="3">
    <location>
        <begin position="538"/>
        <end position="713"/>
    </location>
</feature>
<dbReference type="Pfam" id="PF19278">
    <property type="entry name" value="Hydant_A_C"/>
    <property type="match status" value="1"/>
</dbReference>
<evidence type="ECO:0000313" key="5">
    <source>
        <dbReference type="Proteomes" id="UP001501598"/>
    </source>
</evidence>
<accession>A0ABP8RWL7</accession>
<protein>
    <submittedName>
        <fullName evidence="4">Hydantoinase/oxoprolinase family protein</fullName>
    </submittedName>
</protein>
<dbReference type="PANTHER" id="PTHR11365">
    <property type="entry name" value="5-OXOPROLINASE RELATED"/>
    <property type="match status" value="1"/>
</dbReference>
<evidence type="ECO:0000259" key="3">
    <source>
        <dbReference type="Pfam" id="PF19278"/>
    </source>
</evidence>
<dbReference type="InterPro" id="IPR008040">
    <property type="entry name" value="Hydant_A_N"/>
</dbReference>
<dbReference type="InterPro" id="IPR045079">
    <property type="entry name" value="Oxoprolinase-like"/>
</dbReference>
<evidence type="ECO:0000259" key="2">
    <source>
        <dbReference type="Pfam" id="PF05378"/>
    </source>
</evidence>
<sequence>MTATRLPAAVGATINVDIGGTFTDCFVRAADGRVAVVKTPTTGYRLAVGFMRALKQAAAELSTDVESLLRDTAEIRYSTTVAMNTLLQRLGPTLALITTEGFSDVLEIGRGASWTDSASNDEVRNVARIEKPVPLVRTDMTVGVRERIDSFGEIVRPLDREHFLGQLRTMVDKGARGFVVSLLFSYLNPVHEREIRDLIHSEYPESYLGAMPIMLSSDVLPKRWEYTRTNTTVLNAYLHQAMWEELAGMNDELRDHGYTRGIMMVHNTGGMAEVYRTSAVETFNGGPVAGLIGSAAIGGDLGFNNVIVADMGGTSFDIGMVVHGRTRFYQFKPVIDRYWVDMSVLETRSIGAGGGSIASVNTALGDRLEVGPRGAGSMPGPACYGLGGTEPTVTDADVVLGYIDPDHYFGGELTLRRELAERAIREHVADPLGIDVVEAAARIRSLVDANMADVITREALLRGSHPADFTLFVYGGAGPLHAVGVGRRLRSPQIVVFPYSPVFCAFGSSTMPVAHIYEISLRIDLLAAGTQAPLTDLEAFNHIVDELRARAEKDLSGEGYDPRLATYILELDTKYGGQIHSHRFTSPVLELRDEDDVRAVYSQFEKEYAAFFSDVNVFPAGGVEIHNFVLRAEMPQPEWSVPRFPTEPGASAEAARVGTREAWFADSGFVDTPVYDREMLSPGVRLDGPALVRSRYTTSVVEPAYTLRVDERRNLIIAASERNPS</sequence>
<evidence type="ECO:0000259" key="1">
    <source>
        <dbReference type="Pfam" id="PF01968"/>
    </source>
</evidence>
<gene>
    <name evidence="4" type="ORF">GCM10023175_42860</name>
</gene>
<feature type="domain" description="Hydantoinase A/oxoprolinase" evidence="1">
    <location>
        <begin position="228"/>
        <end position="508"/>
    </location>
</feature>
<keyword evidence="5" id="KW-1185">Reference proteome</keyword>
<name>A0ABP8RWL7_9PSEU</name>
<proteinExistence type="predicted"/>
<dbReference type="EMBL" id="BAABGT010000067">
    <property type="protein sequence ID" value="GAA4551300.1"/>
    <property type="molecule type" value="Genomic_DNA"/>
</dbReference>
<organism evidence="4 5">
    <name type="scientific">Pseudonocardia xishanensis</name>
    <dbReference type="NCBI Taxonomy" id="630995"/>
    <lineage>
        <taxon>Bacteria</taxon>
        <taxon>Bacillati</taxon>
        <taxon>Actinomycetota</taxon>
        <taxon>Actinomycetes</taxon>
        <taxon>Pseudonocardiales</taxon>
        <taxon>Pseudonocardiaceae</taxon>
        <taxon>Pseudonocardia</taxon>
    </lineage>
</organism>
<dbReference type="RefSeq" id="WP_345421379.1">
    <property type="nucleotide sequence ID" value="NZ_BAABGT010000067.1"/>
</dbReference>
<feature type="domain" description="Hydantoinase/oxoprolinase N-terminal" evidence="2">
    <location>
        <begin position="14"/>
        <end position="201"/>
    </location>
</feature>